<protein>
    <submittedName>
        <fullName evidence="7">Ammonium transporter family</fullName>
    </submittedName>
</protein>
<feature type="domain" description="Ammonium transporter AmtB-like" evidence="6">
    <location>
        <begin position="95"/>
        <end position="334"/>
    </location>
</feature>
<dbReference type="EMBL" id="PGFF01000001">
    <property type="protein sequence ID" value="PJJ72338.1"/>
    <property type="molecule type" value="Genomic_DNA"/>
</dbReference>
<evidence type="ECO:0000256" key="2">
    <source>
        <dbReference type="ARBA" id="ARBA00022692"/>
    </source>
</evidence>
<keyword evidence="4 5" id="KW-0472">Membrane</keyword>
<feature type="transmembrane region" description="Helical" evidence="5">
    <location>
        <begin position="314"/>
        <end position="335"/>
    </location>
</feature>
<dbReference type="RefSeq" id="WP_100364542.1">
    <property type="nucleotide sequence ID" value="NZ_PGFF01000001.1"/>
</dbReference>
<keyword evidence="3 5" id="KW-1133">Transmembrane helix</keyword>
<evidence type="ECO:0000256" key="5">
    <source>
        <dbReference type="SAM" id="Phobius"/>
    </source>
</evidence>
<dbReference type="InterPro" id="IPR029020">
    <property type="entry name" value="Ammonium/urea_transptr"/>
</dbReference>
<dbReference type="InterPro" id="IPR024041">
    <property type="entry name" value="NH4_transpt_AmtB-like_dom"/>
</dbReference>
<feature type="transmembrane region" description="Helical" evidence="5">
    <location>
        <begin position="274"/>
        <end position="294"/>
    </location>
</feature>
<dbReference type="Proteomes" id="UP000228758">
    <property type="component" value="Unassembled WGS sequence"/>
</dbReference>
<feature type="transmembrane region" description="Helical" evidence="5">
    <location>
        <begin position="6"/>
        <end position="26"/>
    </location>
</feature>
<feature type="transmembrane region" description="Helical" evidence="5">
    <location>
        <begin position="95"/>
        <end position="117"/>
    </location>
</feature>
<evidence type="ECO:0000259" key="6">
    <source>
        <dbReference type="Pfam" id="PF00909"/>
    </source>
</evidence>
<feature type="transmembrane region" description="Helical" evidence="5">
    <location>
        <begin position="189"/>
        <end position="210"/>
    </location>
</feature>
<evidence type="ECO:0000256" key="4">
    <source>
        <dbReference type="ARBA" id="ARBA00023136"/>
    </source>
</evidence>
<dbReference type="Gene3D" id="1.10.3430.10">
    <property type="entry name" value="Ammonium transporter AmtB like domains"/>
    <property type="match status" value="1"/>
</dbReference>
<sequence length="348" mass="35232">MTDGWVVTTSALVLAAVLAGAIPALLRGVRGAVLAVALPTLLWAVVLGVGLAVGAVRAVPAVLLYLAGAVLLSVAAAYVLGPATVSSGALVLSTLLWPTLLLVPLGVGLFGGPAAWLVLDARVADYGGALLFAVPLSALYVVRAVLALEPPEDSPHARRPLLATSSMWIAAVVWMIGVELRIDEVTPVVLLAAVVVPGVSAVGWAVVQLIRRHRIDTVGVCSGATAGVMATLAAAPSVDLLWGAVLGGVTGTSSAIVAYSAHRAAWRPGSLRNVLALLPVPAAIGVAFLGLFGLERGFVYSGSLDPVIAQFGAVLGVVLWSGVAALIVALPLLIAQQVRRSRAARASA</sequence>
<feature type="transmembrane region" description="Helical" evidence="5">
    <location>
        <begin position="33"/>
        <end position="56"/>
    </location>
</feature>
<keyword evidence="2 5" id="KW-0812">Transmembrane</keyword>
<feature type="transmembrane region" description="Helical" evidence="5">
    <location>
        <begin position="241"/>
        <end position="262"/>
    </location>
</feature>
<comment type="subcellular location">
    <subcellularLocation>
        <location evidence="1">Membrane</location>
        <topology evidence="1">Multi-pass membrane protein</topology>
    </subcellularLocation>
</comment>
<comment type="caution">
    <text evidence="7">The sequence shown here is derived from an EMBL/GenBank/DDBJ whole genome shotgun (WGS) entry which is preliminary data.</text>
</comment>
<feature type="transmembrane region" description="Helical" evidence="5">
    <location>
        <begin position="62"/>
        <end position="83"/>
    </location>
</feature>
<evidence type="ECO:0000256" key="1">
    <source>
        <dbReference type="ARBA" id="ARBA00004141"/>
    </source>
</evidence>
<dbReference type="Pfam" id="PF00909">
    <property type="entry name" value="Ammonium_transp"/>
    <property type="match status" value="1"/>
</dbReference>
<feature type="transmembrane region" description="Helical" evidence="5">
    <location>
        <begin position="129"/>
        <end position="148"/>
    </location>
</feature>
<dbReference type="AlphaFoldDB" id="A0A2M9CKD3"/>
<dbReference type="SUPFAM" id="SSF111352">
    <property type="entry name" value="Ammonium transporter"/>
    <property type="match status" value="1"/>
</dbReference>
<organism evidence="7 8">
    <name type="scientific">Diaminobutyricimonas aerilata</name>
    <dbReference type="NCBI Taxonomy" id="1162967"/>
    <lineage>
        <taxon>Bacteria</taxon>
        <taxon>Bacillati</taxon>
        <taxon>Actinomycetota</taxon>
        <taxon>Actinomycetes</taxon>
        <taxon>Micrococcales</taxon>
        <taxon>Microbacteriaceae</taxon>
        <taxon>Diaminobutyricimonas</taxon>
    </lineage>
</organism>
<keyword evidence="8" id="KW-1185">Reference proteome</keyword>
<dbReference type="GO" id="GO:0016020">
    <property type="term" value="C:membrane"/>
    <property type="evidence" value="ECO:0007669"/>
    <property type="project" value="UniProtKB-SubCell"/>
</dbReference>
<proteinExistence type="predicted"/>
<accession>A0A2M9CKD3</accession>
<feature type="transmembrane region" description="Helical" evidence="5">
    <location>
        <begin position="217"/>
        <end position="235"/>
    </location>
</feature>
<reference evidence="7 8" key="1">
    <citation type="submission" date="2017-11" db="EMBL/GenBank/DDBJ databases">
        <title>Genomic Encyclopedia of Archaeal and Bacterial Type Strains, Phase II (KMG-II): From Individual Species to Whole Genera.</title>
        <authorList>
            <person name="Goeker M."/>
        </authorList>
    </citation>
    <scope>NUCLEOTIDE SEQUENCE [LARGE SCALE GENOMIC DNA]</scope>
    <source>
        <strain evidence="7 8">DSM 27393</strain>
    </source>
</reference>
<feature type="transmembrane region" description="Helical" evidence="5">
    <location>
        <begin position="160"/>
        <end position="177"/>
    </location>
</feature>
<name>A0A2M9CKD3_9MICO</name>
<dbReference type="GO" id="GO:0008519">
    <property type="term" value="F:ammonium channel activity"/>
    <property type="evidence" value="ECO:0007669"/>
    <property type="project" value="InterPro"/>
</dbReference>
<evidence type="ECO:0000313" key="7">
    <source>
        <dbReference type="EMBL" id="PJJ72338.1"/>
    </source>
</evidence>
<evidence type="ECO:0000313" key="8">
    <source>
        <dbReference type="Proteomes" id="UP000228758"/>
    </source>
</evidence>
<evidence type="ECO:0000256" key="3">
    <source>
        <dbReference type="ARBA" id="ARBA00022989"/>
    </source>
</evidence>
<gene>
    <name evidence="7" type="ORF">CLV46_1909</name>
</gene>